<dbReference type="SUPFAM" id="SSF49758">
    <property type="entry name" value="Calpain large subunit, middle domain (domain III)"/>
    <property type="match status" value="2"/>
</dbReference>
<dbReference type="InterPro" id="IPR022683">
    <property type="entry name" value="Calpain_III"/>
</dbReference>
<evidence type="ECO:0000256" key="3">
    <source>
        <dbReference type="ARBA" id="ARBA00022801"/>
    </source>
</evidence>
<dbReference type="Pfam" id="PF00929">
    <property type="entry name" value="RNase_T"/>
    <property type="match status" value="1"/>
</dbReference>
<gene>
    <name evidence="7" type="primary">RIM13</name>
    <name evidence="7" type="ORF">MNAN1_003607</name>
</gene>
<feature type="active site" evidence="5">
    <location>
        <position position="312"/>
    </location>
</feature>
<dbReference type="SUPFAM" id="SSF54001">
    <property type="entry name" value="Cysteine proteinases"/>
    <property type="match status" value="1"/>
</dbReference>
<sequence>MTNASAEAGAKQARALASQAVDLELKKQWKEALDVYVRATDILLALARSSPQSHTHRQLATRLLERAEKVKANLTPSIQSELETWTCDPDNGEFATDEWFSEDVCARPALSTQQRQLGARMRRSSDIPIYIRSVQLRGGEIQQGSVTDCSFVAALEVAVEHDVLFGTNLSHRALYPKSKDGVPVASSNHKYVVKMYCGGQPRRIVIDDTLPLSAKNELLCVRPCQAPQLWLGLLEKAFLMARFSSYEFDGSDASTDLYMLTGWIPEHIPLQDQRFQREKTWTRLLSAWKSGHCLLTLGTGASSKDETLIPLHCYGIIDLQEDRNERIVSIVNPWKHSNESNQASPVLRMSWETMCRSFEMLCVNWNPQLFSHKLTLDAVWDATGFTVRLDENQMAQTNQYHIYLDCDTPQPVWIHLERHLRRHSLDDEKLEYIALHAFPSHGSQRRMNLTRGGLMGVYVSVNHTLMQLDASRDASYTLDVTRHGASSCNAYTLSAYANCPIHLSRSPYTLPYRDVQQGAWRGLTMGGPITSPHFRHNPQYRIVVHEGTLLPRLLAILMTTSKLHVHASLLRGGDRVSYATGPSVIASSESYTRGMALCDATAIQPGSYTLVLSSFEALPSEFTLVIESNVRVCVQPIPAEGAGQYHRASHASLPCVWEVELPRTMPLTLCASQARSALPLQPLRVELWQQTTCVAGSEALLDATCATLHIPHALEAGSYIIRVQGSLDAPVYLDVYGVQPVTLEDGPLVWIDCEMTGLDPKKERLLEIACIITDGQLVPVDEGVSYVIQTDPAVLAGMDEWCVRAFF</sequence>
<dbReference type="GO" id="GO:0003676">
    <property type="term" value="F:nucleic acid binding"/>
    <property type="evidence" value="ECO:0007669"/>
    <property type="project" value="InterPro"/>
</dbReference>
<evidence type="ECO:0000259" key="6">
    <source>
        <dbReference type="PROSITE" id="PS50203"/>
    </source>
</evidence>
<dbReference type="InterPro" id="IPR051297">
    <property type="entry name" value="PalB/RIM13"/>
</dbReference>
<dbReference type="Pfam" id="PF00648">
    <property type="entry name" value="Peptidase_C2"/>
    <property type="match status" value="1"/>
</dbReference>
<feature type="active site" evidence="5">
    <location>
        <position position="149"/>
    </location>
</feature>
<dbReference type="SUPFAM" id="SSF116846">
    <property type="entry name" value="MIT domain"/>
    <property type="match status" value="1"/>
</dbReference>
<dbReference type="Gene3D" id="2.60.120.380">
    <property type="match status" value="1"/>
</dbReference>
<evidence type="ECO:0000256" key="4">
    <source>
        <dbReference type="ARBA" id="ARBA00022807"/>
    </source>
</evidence>
<feature type="domain" description="Calpain catalytic" evidence="6">
    <location>
        <begin position="140"/>
        <end position="352"/>
    </location>
</feature>
<keyword evidence="3 5" id="KW-0378">Hydrolase</keyword>
<dbReference type="AlphaFoldDB" id="A0AAF0EML5"/>
<dbReference type="PANTHER" id="PTHR46143:SF1">
    <property type="entry name" value="CALPAIN-7"/>
    <property type="match status" value="1"/>
</dbReference>
<dbReference type="GO" id="GO:0004198">
    <property type="term" value="F:calcium-dependent cysteine-type endopeptidase activity"/>
    <property type="evidence" value="ECO:0007669"/>
    <property type="project" value="InterPro"/>
</dbReference>
<dbReference type="SUPFAM" id="SSF53098">
    <property type="entry name" value="Ribonuclease H-like"/>
    <property type="match status" value="1"/>
</dbReference>
<dbReference type="SMART" id="SM00720">
    <property type="entry name" value="calpain_III"/>
    <property type="match status" value="1"/>
</dbReference>
<dbReference type="Gene3D" id="3.30.420.10">
    <property type="entry name" value="Ribonuclease H-like superfamily/Ribonuclease H"/>
    <property type="match status" value="1"/>
</dbReference>
<dbReference type="InterPro" id="IPR038765">
    <property type="entry name" value="Papain-like_cys_pep_sf"/>
</dbReference>
<dbReference type="SMART" id="SM00230">
    <property type="entry name" value="CysPc"/>
    <property type="match status" value="1"/>
</dbReference>
<dbReference type="InterPro" id="IPR013520">
    <property type="entry name" value="Ribonucl_H"/>
</dbReference>
<dbReference type="InterPro" id="IPR036213">
    <property type="entry name" value="Calpain_III_sf"/>
</dbReference>
<dbReference type="InterPro" id="IPR036181">
    <property type="entry name" value="MIT_dom_sf"/>
</dbReference>
<dbReference type="InterPro" id="IPR001300">
    <property type="entry name" value="Peptidase_C2_calpain_cat"/>
</dbReference>
<dbReference type="PANTHER" id="PTHR46143">
    <property type="entry name" value="CALPAIN-7"/>
    <property type="match status" value="1"/>
</dbReference>
<evidence type="ECO:0000256" key="5">
    <source>
        <dbReference type="PROSITE-ProRule" id="PRU00239"/>
    </source>
</evidence>
<dbReference type="PROSITE" id="PS50203">
    <property type="entry name" value="CALPAIN_CAT"/>
    <property type="match status" value="1"/>
</dbReference>
<dbReference type="EMBL" id="CP119898">
    <property type="protein sequence ID" value="WFD28594.1"/>
    <property type="molecule type" value="Genomic_DNA"/>
</dbReference>
<name>A0AAF0EML5_9BASI</name>
<accession>A0AAF0EML5</accession>
<keyword evidence="8" id="KW-1185">Reference proteome</keyword>
<evidence type="ECO:0000256" key="2">
    <source>
        <dbReference type="ARBA" id="ARBA00022670"/>
    </source>
</evidence>
<keyword evidence="4 5" id="KW-0788">Thiol protease</keyword>
<reference evidence="7" key="1">
    <citation type="submission" date="2023-03" db="EMBL/GenBank/DDBJ databases">
        <title>Mating type loci evolution in Malassezia.</title>
        <authorList>
            <person name="Coelho M.A."/>
        </authorList>
    </citation>
    <scope>NUCLEOTIDE SEQUENCE</scope>
    <source>
        <strain evidence="7">CBS 9557</strain>
    </source>
</reference>
<evidence type="ECO:0000313" key="7">
    <source>
        <dbReference type="EMBL" id="WFD28594.1"/>
    </source>
</evidence>
<evidence type="ECO:0000313" key="8">
    <source>
        <dbReference type="Proteomes" id="UP001213623"/>
    </source>
</evidence>
<comment type="similarity">
    <text evidence="1">Belongs to the peptidase C2 family. PalB/RIM13 subfamily.</text>
</comment>
<dbReference type="Proteomes" id="UP001213623">
    <property type="component" value="Chromosome 7"/>
</dbReference>
<dbReference type="GO" id="GO:0006508">
    <property type="term" value="P:proteolysis"/>
    <property type="evidence" value="ECO:0007669"/>
    <property type="project" value="UniProtKB-KW"/>
</dbReference>
<protein>
    <submittedName>
        <fullName evidence="7">Cysteine protease</fullName>
    </submittedName>
</protein>
<organism evidence="7 8">
    <name type="scientific">Malassezia nana</name>
    <dbReference type="NCBI Taxonomy" id="180528"/>
    <lineage>
        <taxon>Eukaryota</taxon>
        <taxon>Fungi</taxon>
        <taxon>Dikarya</taxon>
        <taxon>Basidiomycota</taxon>
        <taxon>Ustilaginomycotina</taxon>
        <taxon>Malasseziomycetes</taxon>
        <taxon>Malasseziales</taxon>
        <taxon>Malasseziaceae</taxon>
        <taxon>Malassezia</taxon>
    </lineage>
</organism>
<dbReference type="InterPro" id="IPR036397">
    <property type="entry name" value="RNaseH_sf"/>
</dbReference>
<dbReference type="InterPro" id="IPR012337">
    <property type="entry name" value="RNaseH-like_sf"/>
</dbReference>
<feature type="active site" evidence="5">
    <location>
        <position position="332"/>
    </location>
</feature>
<dbReference type="InterPro" id="IPR007330">
    <property type="entry name" value="MIT_dom"/>
</dbReference>
<dbReference type="Gene3D" id="3.90.70.10">
    <property type="entry name" value="Cysteine proteinases"/>
    <property type="match status" value="1"/>
</dbReference>
<dbReference type="Gene3D" id="1.20.58.80">
    <property type="entry name" value="Phosphotransferase system, lactose/cellobiose-type IIA subunit"/>
    <property type="match status" value="1"/>
</dbReference>
<evidence type="ECO:0000256" key="1">
    <source>
        <dbReference type="ARBA" id="ARBA00010193"/>
    </source>
</evidence>
<proteinExistence type="inferred from homology"/>
<dbReference type="SMART" id="SM00745">
    <property type="entry name" value="MIT"/>
    <property type="match status" value="1"/>
</dbReference>
<keyword evidence="2 5" id="KW-0645">Protease</keyword>